<keyword evidence="2" id="KW-0677">Repeat</keyword>
<evidence type="ECO:0000259" key="8">
    <source>
        <dbReference type="PROSITE" id="PS50157"/>
    </source>
</evidence>
<dbReference type="Gene3D" id="3.30.160.60">
    <property type="entry name" value="Classic Zinc Finger"/>
    <property type="match status" value="2"/>
</dbReference>
<feature type="domain" description="C2H2-type" evidence="8">
    <location>
        <begin position="502"/>
        <end position="532"/>
    </location>
</feature>
<feature type="region of interest" description="Disordered" evidence="7">
    <location>
        <begin position="27"/>
        <end position="146"/>
    </location>
</feature>
<dbReference type="InterPro" id="IPR036236">
    <property type="entry name" value="Znf_C2H2_sf"/>
</dbReference>
<feature type="compositionally biased region" description="Low complexity" evidence="7">
    <location>
        <begin position="53"/>
        <end position="64"/>
    </location>
</feature>
<organism evidence="9 10">
    <name type="scientific">Cryptococcus amylolentus CBS 6273</name>
    <dbReference type="NCBI Taxonomy" id="1296118"/>
    <lineage>
        <taxon>Eukaryota</taxon>
        <taxon>Fungi</taxon>
        <taxon>Dikarya</taxon>
        <taxon>Basidiomycota</taxon>
        <taxon>Agaricomycotina</taxon>
        <taxon>Tremellomycetes</taxon>
        <taxon>Tremellales</taxon>
        <taxon>Cryptococcaceae</taxon>
        <taxon>Cryptococcus</taxon>
    </lineage>
</organism>
<evidence type="ECO:0000256" key="2">
    <source>
        <dbReference type="ARBA" id="ARBA00022737"/>
    </source>
</evidence>
<dbReference type="AlphaFoldDB" id="A0A1E3JNT6"/>
<dbReference type="PROSITE" id="PS50157">
    <property type="entry name" value="ZINC_FINGER_C2H2_2"/>
    <property type="match status" value="1"/>
</dbReference>
<feature type="compositionally biased region" description="Acidic residues" evidence="7">
    <location>
        <begin position="300"/>
        <end position="322"/>
    </location>
</feature>
<dbReference type="GO" id="GO:0000978">
    <property type="term" value="F:RNA polymerase II cis-regulatory region sequence-specific DNA binding"/>
    <property type="evidence" value="ECO:0007669"/>
    <property type="project" value="TreeGrafter"/>
</dbReference>
<dbReference type="GO" id="GO:0031519">
    <property type="term" value="C:PcG protein complex"/>
    <property type="evidence" value="ECO:0007669"/>
    <property type="project" value="TreeGrafter"/>
</dbReference>
<accession>A0A1E3JNT6</accession>
<evidence type="ECO:0000256" key="5">
    <source>
        <dbReference type="ARBA" id="ARBA00023242"/>
    </source>
</evidence>
<name>A0A1E3JNT6_9TREE</name>
<evidence type="ECO:0000256" key="3">
    <source>
        <dbReference type="ARBA" id="ARBA00022771"/>
    </source>
</evidence>
<evidence type="ECO:0000256" key="6">
    <source>
        <dbReference type="PROSITE-ProRule" id="PRU00042"/>
    </source>
</evidence>
<dbReference type="PROSITE" id="PS00028">
    <property type="entry name" value="ZINC_FINGER_C2H2_1"/>
    <property type="match status" value="3"/>
</dbReference>
<sequence length="645" mass="71567">MPSKARKGVRTDGSVLSHTVIHLPIPLTPSRAKFSSNDDPKQTSLKGWITPKPSSAASQPSSNNLTEAPVDRKAKRVATASLEAHGLTAKKSRVGTSTNHPAPDRRPPSASAQNEPDPNDSDDISSDTDDDDDDADSDDGQSGELEDGYARCLKGEEMTSTSFPVAGGDFWMRYLIEPLEKHASRLGLKATPLPEVTRKRLSDVLDLVLGHKSVCFVWTVNPLSKPIRERLLRLWGVFMPTNVQELMGGPEPPSITQLYSLIDANGVCCDERGARLDELEGRGEVQSRCVGVYLKLALPEDDGDEEDGDEEDGDEEDGDEEDAQQREPLAVLVYTGQTAYVRSSGKFMGFRQRWRGHVREVYDAKTVHGQDSRFAKAFMKSRELYRMAFAAMVTVPVPVETEFRNAVKFFSRLSEAVVHEACETIYRARNSSRTRKHRTFWIDGPRDYVGTNAQDPLRESFAFWEVDKPQPLPPKCSYCGKVCSTKGNRDTHEVNVHGPKTFECQHDGCVKRYASEGGLKQHVRRRHTEKSVPCTGEKCDIMFVGIGELNAHVKQVHSEKTVACTIKGCVRMGATKAEIRSHSKLVHGEKTVPCEIAGCKTMWATKGSMKTHVKKVHEPKKVTELVKTLMEITEEAGPRGKSFCV</sequence>
<dbReference type="OrthoDB" id="6077919at2759"/>
<evidence type="ECO:0000256" key="7">
    <source>
        <dbReference type="SAM" id="MobiDB-lite"/>
    </source>
</evidence>
<feature type="region of interest" description="Disordered" evidence="7">
    <location>
        <begin position="300"/>
        <end position="327"/>
    </location>
</feature>
<evidence type="ECO:0000313" key="10">
    <source>
        <dbReference type="Proteomes" id="UP000095149"/>
    </source>
</evidence>
<evidence type="ECO:0000256" key="1">
    <source>
        <dbReference type="ARBA" id="ARBA00022723"/>
    </source>
</evidence>
<keyword evidence="4" id="KW-0862">Zinc</keyword>
<protein>
    <recommendedName>
        <fullName evidence="8">C2H2-type domain-containing protein</fullName>
    </recommendedName>
</protein>
<dbReference type="PANTHER" id="PTHR14003">
    <property type="entry name" value="TRANSCRIPTIONAL REPRESSOR PROTEIN YY"/>
    <property type="match status" value="1"/>
</dbReference>
<dbReference type="GO" id="GO:0000981">
    <property type="term" value="F:DNA-binding transcription factor activity, RNA polymerase II-specific"/>
    <property type="evidence" value="ECO:0007669"/>
    <property type="project" value="TreeGrafter"/>
</dbReference>
<dbReference type="EMBL" id="MEKH01000010">
    <property type="protein sequence ID" value="ODO01572.1"/>
    <property type="molecule type" value="Genomic_DNA"/>
</dbReference>
<comment type="caution">
    <text evidence="9">The sequence shown here is derived from an EMBL/GenBank/DDBJ whole genome shotgun (WGS) entry which is preliminary data.</text>
</comment>
<dbReference type="SUPFAM" id="SSF57667">
    <property type="entry name" value="beta-beta-alpha zinc fingers"/>
    <property type="match status" value="2"/>
</dbReference>
<dbReference type="PANTHER" id="PTHR14003:SF23">
    <property type="entry name" value="ZINC FINGER PROTEIN 143"/>
    <property type="match status" value="1"/>
</dbReference>
<dbReference type="GO" id="GO:0008270">
    <property type="term" value="F:zinc ion binding"/>
    <property type="evidence" value="ECO:0007669"/>
    <property type="project" value="UniProtKB-KW"/>
</dbReference>
<dbReference type="InterPro" id="IPR013087">
    <property type="entry name" value="Znf_C2H2_type"/>
</dbReference>
<dbReference type="GO" id="GO:0000785">
    <property type="term" value="C:chromatin"/>
    <property type="evidence" value="ECO:0007669"/>
    <property type="project" value="TreeGrafter"/>
</dbReference>
<keyword evidence="5" id="KW-0539">Nucleus</keyword>
<evidence type="ECO:0000313" key="9">
    <source>
        <dbReference type="EMBL" id="ODO01572.1"/>
    </source>
</evidence>
<evidence type="ECO:0000256" key="4">
    <source>
        <dbReference type="ARBA" id="ARBA00022833"/>
    </source>
</evidence>
<dbReference type="Proteomes" id="UP000095149">
    <property type="component" value="Unassembled WGS sequence"/>
</dbReference>
<keyword evidence="3 6" id="KW-0863">Zinc-finger</keyword>
<dbReference type="GO" id="GO:0005667">
    <property type="term" value="C:transcription regulator complex"/>
    <property type="evidence" value="ECO:0007669"/>
    <property type="project" value="TreeGrafter"/>
</dbReference>
<keyword evidence="1" id="KW-0479">Metal-binding</keyword>
<proteinExistence type="predicted"/>
<feature type="compositionally biased region" description="Acidic residues" evidence="7">
    <location>
        <begin position="117"/>
        <end position="146"/>
    </location>
</feature>
<dbReference type="SMART" id="SM00355">
    <property type="entry name" value="ZnF_C2H2"/>
    <property type="match status" value="5"/>
</dbReference>
<gene>
    <name evidence="9" type="ORF">I350_06392</name>
</gene>
<reference evidence="9 10" key="1">
    <citation type="submission" date="2016-06" db="EMBL/GenBank/DDBJ databases">
        <title>Evolution of pathogenesis and genome organization in the Tremellales.</title>
        <authorList>
            <person name="Cuomo C."/>
            <person name="Litvintseva A."/>
            <person name="Heitman J."/>
            <person name="Chen Y."/>
            <person name="Sun S."/>
            <person name="Springer D."/>
            <person name="Dromer F."/>
            <person name="Young S."/>
            <person name="Zeng Q."/>
            <person name="Chapman S."/>
            <person name="Gujja S."/>
            <person name="Saif S."/>
            <person name="Birren B."/>
        </authorList>
    </citation>
    <scope>NUCLEOTIDE SEQUENCE [LARGE SCALE GENOMIC DNA]</scope>
    <source>
        <strain evidence="9 10">CBS 6273</strain>
    </source>
</reference>